<sequence>MTGLAGTRRLLRLVPVDTRGTAVGVVWAVLSLGSGVGLMACAAWLISRAAEQPPVLTLTFAVVGVRALALSRAAFRYLERLRSHDAAFRMLAALRVRVHAALEPLAPAGLPAFRQGDLLARLVDDVDTMQDLPLRVVGPALTAAAVSAFSVALVALVLPGAGAVLAVALLAAALAVPLATAWAARRADAALAGARGRLAGDVVELLRALPDLAVAGAVEARLAALETQDRELVRLTRRQSAAAGLGAGLAALAAGGTVVAMVLVGVPAVRAGDLGGVWLAVVVLVPLAAFEAVGLLPPALSAWQRVRRSGARLLEIVETPVPVVDPPAPRALVVGRVPHLRLEAVSAAWPGGGDVVRDVDLDLPPGRRLAVVGASGAGKSTLVAVLARFLEPTGGRYRVDGVDVRELAADDVRSLLGLVGQDAHVFASTVRENLRLAAPDADDPALVGALRAARLGDWVESLPDGLGTWVGERGAAVSGGQRQRLALARALLADRPVLVLDEPTAGLDPATADALVRDVLAAAGGRTVVLVTHRTSDLARLVDVGLLDGVVEVAAAGGSASAAEARVLR</sequence>
<evidence type="ECO:0000256" key="6">
    <source>
        <dbReference type="ARBA" id="ARBA00023136"/>
    </source>
</evidence>
<dbReference type="PANTHER" id="PTHR24221">
    <property type="entry name" value="ATP-BINDING CASSETTE SUB-FAMILY B"/>
    <property type="match status" value="1"/>
</dbReference>
<feature type="transmembrane region" description="Helical" evidence="7">
    <location>
        <begin position="240"/>
        <end position="264"/>
    </location>
</feature>
<evidence type="ECO:0000256" key="2">
    <source>
        <dbReference type="ARBA" id="ARBA00022692"/>
    </source>
</evidence>
<keyword evidence="5 7" id="KW-1133">Transmembrane helix</keyword>
<feature type="transmembrane region" description="Helical" evidence="7">
    <location>
        <begin position="276"/>
        <end position="300"/>
    </location>
</feature>
<dbReference type="SUPFAM" id="SSF52540">
    <property type="entry name" value="P-loop containing nucleoside triphosphate hydrolases"/>
    <property type="match status" value="1"/>
</dbReference>
<dbReference type="PROSITE" id="PS00211">
    <property type="entry name" value="ABC_TRANSPORTER_1"/>
    <property type="match status" value="1"/>
</dbReference>
<evidence type="ECO:0000256" key="1">
    <source>
        <dbReference type="ARBA" id="ARBA00004651"/>
    </source>
</evidence>
<keyword evidence="2 7" id="KW-0812">Transmembrane</keyword>
<feature type="domain" description="ABC transporter" evidence="8">
    <location>
        <begin position="340"/>
        <end position="569"/>
    </location>
</feature>
<dbReference type="InterPro" id="IPR011527">
    <property type="entry name" value="ABC1_TM_dom"/>
</dbReference>
<reference evidence="11" key="1">
    <citation type="journal article" date="2019" name="Int. J. Syst. Evol. Microbiol.">
        <title>The Global Catalogue of Microorganisms (GCM) 10K type strain sequencing project: providing services to taxonomists for standard genome sequencing and annotation.</title>
        <authorList>
            <consortium name="The Broad Institute Genomics Platform"/>
            <consortium name="The Broad Institute Genome Sequencing Center for Infectious Disease"/>
            <person name="Wu L."/>
            <person name="Ma J."/>
        </authorList>
    </citation>
    <scope>NUCLEOTIDE SEQUENCE [LARGE SCALE GENOMIC DNA]</scope>
    <source>
        <strain evidence="11">CCUG 43114</strain>
    </source>
</reference>
<evidence type="ECO:0000259" key="9">
    <source>
        <dbReference type="PROSITE" id="PS50929"/>
    </source>
</evidence>
<dbReference type="InterPro" id="IPR003593">
    <property type="entry name" value="AAA+_ATPase"/>
</dbReference>
<dbReference type="SMART" id="SM00382">
    <property type="entry name" value="AAA"/>
    <property type="match status" value="1"/>
</dbReference>
<evidence type="ECO:0000313" key="10">
    <source>
        <dbReference type="EMBL" id="MFC5382630.1"/>
    </source>
</evidence>
<keyword evidence="11" id="KW-1185">Reference proteome</keyword>
<dbReference type="EMBL" id="JBHSLD010000028">
    <property type="protein sequence ID" value="MFC5382630.1"/>
    <property type="molecule type" value="Genomic_DNA"/>
</dbReference>
<dbReference type="InterPro" id="IPR027417">
    <property type="entry name" value="P-loop_NTPase"/>
</dbReference>
<keyword evidence="4" id="KW-0067">ATP-binding</keyword>
<dbReference type="PROSITE" id="PS50929">
    <property type="entry name" value="ABC_TM1F"/>
    <property type="match status" value="1"/>
</dbReference>
<evidence type="ECO:0000313" key="11">
    <source>
        <dbReference type="Proteomes" id="UP001596122"/>
    </source>
</evidence>
<dbReference type="NCBIfam" id="TIGR02868">
    <property type="entry name" value="CydC"/>
    <property type="match status" value="1"/>
</dbReference>
<feature type="transmembrane region" description="Helical" evidence="7">
    <location>
        <begin position="58"/>
        <end position="75"/>
    </location>
</feature>
<protein>
    <submittedName>
        <fullName evidence="10">Thiol reductant ABC exporter subunit CydC</fullName>
    </submittedName>
</protein>
<dbReference type="SUPFAM" id="SSF90123">
    <property type="entry name" value="ABC transporter transmembrane region"/>
    <property type="match status" value="1"/>
</dbReference>
<keyword evidence="6 7" id="KW-0472">Membrane</keyword>
<feature type="transmembrane region" description="Helical" evidence="7">
    <location>
        <begin position="21"/>
        <end position="46"/>
    </location>
</feature>
<gene>
    <name evidence="10" type="primary">cydC</name>
    <name evidence="10" type="ORF">ACFPJ6_17840</name>
</gene>
<dbReference type="RefSeq" id="WP_340270303.1">
    <property type="nucleotide sequence ID" value="NZ_JBBEOG010000006.1"/>
</dbReference>
<accession>A0ABW0GRK8</accession>
<dbReference type="PROSITE" id="PS50893">
    <property type="entry name" value="ABC_TRANSPORTER_2"/>
    <property type="match status" value="1"/>
</dbReference>
<dbReference type="Proteomes" id="UP001596122">
    <property type="component" value="Unassembled WGS sequence"/>
</dbReference>
<proteinExistence type="predicted"/>
<dbReference type="InterPro" id="IPR039421">
    <property type="entry name" value="Type_1_exporter"/>
</dbReference>
<dbReference type="InterPro" id="IPR036640">
    <property type="entry name" value="ABC1_TM_sf"/>
</dbReference>
<feature type="transmembrane region" description="Helical" evidence="7">
    <location>
        <begin position="164"/>
        <end position="184"/>
    </location>
</feature>
<dbReference type="InterPro" id="IPR017871">
    <property type="entry name" value="ABC_transporter-like_CS"/>
</dbReference>
<comment type="caution">
    <text evidence="10">The sequence shown here is derived from an EMBL/GenBank/DDBJ whole genome shotgun (WGS) entry which is preliminary data.</text>
</comment>
<feature type="domain" description="ABC transmembrane type-1" evidence="9">
    <location>
        <begin position="22"/>
        <end position="305"/>
    </location>
</feature>
<evidence type="ECO:0000256" key="5">
    <source>
        <dbReference type="ARBA" id="ARBA00022989"/>
    </source>
</evidence>
<dbReference type="InterPro" id="IPR014223">
    <property type="entry name" value="ABC_CydC/D"/>
</dbReference>
<name>A0ABW0GRK8_9MICO</name>
<evidence type="ECO:0000256" key="7">
    <source>
        <dbReference type="SAM" id="Phobius"/>
    </source>
</evidence>
<keyword evidence="3" id="KW-0547">Nucleotide-binding</keyword>
<dbReference type="Pfam" id="PF00005">
    <property type="entry name" value="ABC_tran"/>
    <property type="match status" value="1"/>
</dbReference>
<feature type="transmembrane region" description="Helical" evidence="7">
    <location>
        <begin position="136"/>
        <end position="158"/>
    </location>
</feature>
<evidence type="ECO:0000259" key="8">
    <source>
        <dbReference type="PROSITE" id="PS50893"/>
    </source>
</evidence>
<dbReference type="Gene3D" id="1.20.1560.10">
    <property type="entry name" value="ABC transporter type 1, transmembrane domain"/>
    <property type="match status" value="1"/>
</dbReference>
<dbReference type="InterPro" id="IPR003439">
    <property type="entry name" value="ABC_transporter-like_ATP-bd"/>
</dbReference>
<dbReference type="PANTHER" id="PTHR24221:SF654">
    <property type="entry name" value="ATP-BINDING CASSETTE SUB-FAMILY B MEMBER 6"/>
    <property type="match status" value="1"/>
</dbReference>
<comment type="subcellular location">
    <subcellularLocation>
        <location evidence="1">Cell membrane</location>
        <topology evidence="1">Multi-pass membrane protein</topology>
    </subcellularLocation>
</comment>
<organism evidence="10 11">
    <name type="scientific">Aquipuribacter nitratireducens</name>
    <dbReference type="NCBI Taxonomy" id="650104"/>
    <lineage>
        <taxon>Bacteria</taxon>
        <taxon>Bacillati</taxon>
        <taxon>Actinomycetota</taxon>
        <taxon>Actinomycetes</taxon>
        <taxon>Micrococcales</taxon>
        <taxon>Intrasporangiaceae</taxon>
        <taxon>Aquipuribacter</taxon>
    </lineage>
</organism>
<evidence type="ECO:0000256" key="3">
    <source>
        <dbReference type="ARBA" id="ARBA00022741"/>
    </source>
</evidence>
<dbReference type="Gene3D" id="3.40.50.300">
    <property type="entry name" value="P-loop containing nucleotide triphosphate hydrolases"/>
    <property type="match status" value="1"/>
</dbReference>
<evidence type="ECO:0000256" key="4">
    <source>
        <dbReference type="ARBA" id="ARBA00022840"/>
    </source>
</evidence>